<protein>
    <recommendedName>
        <fullName evidence="3">DUF3572 domain-containing protein</fullName>
    </recommendedName>
</protein>
<evidence type="ECO:0000313" key="1">
    <source>
        <dbReference type="EMBL" id="GGD33015.1"/>
    </source>
</evidence>
<organism evidence="1 2">
    <name type="scientific">Croceicoccus pelagius</name>
    <dbReference type="NCBI Taxonomy" id="1703341"/>
    <lineage>
        <taxon>Bacteria</taxon>
        <taxon>Pseudomonadati</taxon>
        <taxon>Pseudomonadota</taxon>
        <taxon>Alphaproteobacteria</taxon>
        <taxon>Sphingomonadales</taxon>
        <taxon>Erythrobacteraceae</taxon>
        <taxon>Croceicoccus</taxon>
    </lineage>
</organism>
<dbReference type="Proteomes" id="UP000598997">
    <property type="component" value="Unassembled WGS sequence"/>
</dbReference>
<dbReference type="RefSeq" id="WP_244881984.1">
    <property type="nucleotide sequence ID" value="NZ_LYWY01000039.1"/>
</dbReference>
<comment type="caution">
    <text evidence="1">The sequence shown here is derived from an EMBL/GenBank/DDBJ whole genome shotgun (WGS) entry which is preliminary data.</text>
</comment>
<proteinExistence type="predicted"/>
<dbReference type="InterPro" id="IPR021955">
    <property type="entry name" value="DUF3572"/>
</dbReference>
<reference evidence="1 2" key="1">
    <citation type="journal article" date="2014" name="Int. J. Syst. Evol. Microbiol.">
        <title>Complete genome sequence of Corynebacterium casei LMG S-19264T (=DSM 44701T), isolated from a smear-ripened cheese.</title>
        <authorList>
            <consortium name="US DOE Joint Genome Institute (JGI-PGF)"/>
            <person name="Walter F."/>
            <person name="Albersmeier A."/>
            <person name="Kalinowski J."/>
            <person name="Ruckert C."/>
        </authorList>
    </citation>
    <scope>NUCLEOTIDE SEQUENCE [LARGE SCALE GENOMIC DNA]</scope>
    <source>
        <strain evidence="1 2">CGMCC 1.15358</strain>
    </source>
</reference>
<name>A0A916Y6Y1_9SPHN</name>
<accession>A0A916Y6Y1</accession>
<sequence>MALSWLLQDQRLADRFLGLTGLSPDSLREGIGTREVQSAVLEFLAGNEGDMVAAADALGLTPERIVKARDALSGRRYEV</sequence>
<dbReference type="AlphaFoldDB" id="A0A916Y6Y1"/>
<dbReference type="EMBL" id="BMIO01000001">
    <property type="protein sequence ID" value="GGD33015.1"/>
    <property type="molecule type" value="Genomic_DNA"/>
</dbReference>
<gene>
    <name evidence="1" type="ORF">GCM10010989_03830</name>
</gene>
<keyword evidence="2" id="KW-1185">Reference proteome</keyword>
<evidence type="ECO:0008006" key="3">
    <source>
        <dbReference type="Google" id="ProtNLM"/>
    </source>
</evidence>
<dbReference type="Pfam" id="PF12096">
    <property type="entry name" value="DUF3572"/>
    <property type="match status" value="1"/>
</dbReference>
<evidence type="ECO:0000313" key="2">
    <source>
        <dbReference type="Proteomes" id="UP000598997"/>
    </source>
</evidence>